<reference evidence="2 3" key="1">
    <citation type="submission" date="2016-06" db="EMBL/GenBank/DDBJ databases">
        <title>Evolution of pathogenesis and genome organization in the Tremellales.</title>
        <authorList>
            <person name="Cuomo C."/>
            <person name="Litvintseva A."/>
            <person name="Heitman J."/>
            <person name="Chen Y."/>
            <person name="Sun S."/>
            <person name="Springer D."/>
            <person name="Dromer F."/>
            <person name="Young S."/>
            <person name="Zeng Q."/>
            <person name="Chapman S."/>
            <person name="Gujja S."/>
            <person name="Saif S."/>
            <person name="Birren B."/>
        </authorList>
    </citation>
    <scope>NUCLEOTIDE SEQUENCE [LARGE SCALE GENOMIC DNA]</scope>
    <source>
        <strain evidence="2 3">ATCC 28783</strain>
    </source>
</reference>
<feature type="compositionally biased region" description="Low complexity" evidence="1">
    <location>
        <begin position="337"/>
        <end position="348"/>
    </location>
</feature>
<feature type="compositionally biased region" description="Polar residues" evidence="1">
    <location>
        <begin position="189"/>
        <end position="199"/>
    </location>
</feature>
<feature type="region of interest" description="Disordered" evidence="1">
    <location>
        <begin position="337"/>
        <end position="427"/>
    </location>
</feature>
<dbReference type="AlphaFoldDB" id="A0A4Q1BNL7"/>
<feature type="region of interest" description="Disordered" evidence="1">
    <location>
        <begin position="189"/>
        <end position="241"/>
    </location>
</feature>
<feature type="region of interest" description="Disordered" evidence="1">
    <location>
        <begin position="259"/>
        <end position="322"/>
    </location>
</feature>
<feature type="compositionally biased region" description="Acidic residues" evidence="1">
    <location>
        <begin position="210"/>
        <end position="224"/>
    </location>
</feature>
<evidence type="ECO:0000313" key="2">
    <source>
        <dbReference type="EMBL" id="RXK39454.1"/>
    </source>
</evidence>
<sequence length="427" mass="47298">MNHGKNGEYQERHSRHCRTRGSGSTRGHSLNVSSTINTALTQASQSYTRAQTSIDPGAEEVAPIEVQGPTVPRELVEFWDMLSQPGVFGPPISPFMYDPPYTALPYSQFQGVHSDQSTYHLPSPAFGTSPGSTLHLRDQVSTQDILVGAEQNTAHRQSAFHTDKVGQRYPRKLLDTPSEVDSQYNQDALTSGFEDSNNMGGWALSNRQVDDEETEEEVEPEEESPWSRADWEPHQGQSWNPLQDTTHIQYEQDLLTIGPVYSNDMGGQALGDRQVDDSESEDQYTPGEPSVRWPISLLNTPVQPDPQPIQNFTPTYQGSSADSRRAVMALRLLGDWQTPPRQSTQSQSCGQVPPSPSHQSLGNQHEQGPGTFGQDYTADMSAGAFDDRQFDDEEERETAEASPWDRPYDPSVNPGGEAFGNRNSEGE</sequence>
<feature type="compositionally biased region" description="Polar residues" evidence="1">
    <location>
        <begin position="297"/>
        <end position="321"/>
    </location>
</feature>
<organism evidence="2 3">
    <name type="scientific">Tremella mesenterica</name>
    <name type="common">Jelly fungus</name>
    <dbReference type="NCBI Taxonomy" id="5217"/>
    <lineage>
        <taxon>Eukaryota</taxon>
        <taxon>Fungi</taxon>
        <taxon>Dikarya</taxon>
        <taxon>Basidiomycota</taxon>
        <taxon>Agaricomycotina</taxon>
        <taxon>Tremellomycetes</taxon>
        <taxon>Tremellales</taxon>
        <taxon>Tremellaceae</taxon>
        <taxon>Tremella</taxon>
    </lineage>
</organism>
<name>A0A4Q1BNL7_TREME</name>
<gene>
    <name evidence="2" type="ORF">M231_03287</name>
</gene>
<evidence type="ECO:0000256" key="1">
    <source>
        <dbReference type="SAM" id="MobiDB-lite"/>
    </source>
</evidence>
<evidence type="ECO:0000313" key="3">
    <source>
        <dbReference type="Proteomes" id="UP000289152"/>
    </source>
</evidence>
<feature type="region of interest" description="Disordered" evidence="1">
    <location>
        <begin position="1"/>
        <end position="30"/>
    </location>
</feature>
<feature type="compositionally biased region" description="Polar residues" evidence="1">
    <location>
        <begin position="21"/>
        <end position="30"/>
    </location>
</feature>
<proteinExistence type="predicted"/>
<dbReference type="EMBL" id="SDIL01000031">
    <property type="protein sequence ID" value="RXK39454.1"/>
    <property type="molecule type" value="Genomic_DNA"/>
</dbReference>
<protein>
    <submittedName>
        <fullName evidence="2">Uncharacterized protein</fullName>
    </submittedName>
</protein>
<feature type="compositionally biased region" description="Basic and acidic residues" evidence="1">
    <location>
        <begin position="1"/>
        <end position="12"/>
    </location>
</feature>
<comment type="caution">
    <text evidence="2">The sequence shown here is derived from an EMBL/GenBank/DDBJ whole genome shotgun (WGS) entry which is preliminary data.</text>
</comment>
<dbReference type="InParanoid" id="A0A4Q1BNL7"/>
<keyword evidence="3" id="KW-1185">Reference proteome</keyword>
<dbReference type="Proteomes" id="UP000289152">
    <property type="component" value="Unassembled WGS sequence"/>
</dbReference>
<accession>A0A4Q1BNL7</accession>
<feature type="compositionally biased region" description="Polar residues" evidence="1">
    <location>
        <begin position="357"/>
        <end position="366"/>
    </location>
</feature>